<dbReference type="PANTHER" id="PTHR37182:SF2">
    <property type="entry name" value="F24J8.11 PROTEIN"/>
    <property type="match status" value="1"/>
</dbReference>
<feature type="transmembrane region" description="Helical" evidence="2">
    <location>
        <begin position="94"/>
        <end position="114"/>
    </location>
</feature>
<dbReference type="PANTHER" id="PTHR37182">
    <property type="entry name" value="F24J8.11 PROTEIN"/>
    <property type="match status" value="1"/>
</dbReference>
<keyword evidence="2" id="KW-0812">Transmembrane</keyword>
<accession>A0A835JPI3</accession>
<organism evidence="3 4">
    <name type="scientific">Salix dunnii</name>
    <dbReference type="NCBI Taxonomy" id="1413687"/>
    <lineage>
        <taxon>Eukaryota</taxon>
        <taxon>Viridiplantae</taxon>
        <taxon>Streptophyta</taxon>
        <taxon>Embryophyta</taxon>
        <taxon>Tracheophyta</taxon>
        <taxon>Spermatophyta</taxon>
        <taxon>Magnoliopsida</taxon>
        <taxon>eudicotyledons</taxon>
        <taxon>Gunneridae</taxon>
        <taxon>Pentapetalae</taxon>
        <taxon>rosids</taxon>
        <taxon>fabids</taxon>
        <taxon>Malpighiales</taxon>
        <taxon>Salicaceae</taxon>
        <taxon>Saliceae</taxon>
        <taxon>Salix</taxon>
    </lineage>
</organism>
<dbReference type="AlphaFoldDB" id="A0A835JPI3"/>
<gene>
    <name evidence="3" type="ORF">SADUNF_Sadunf13G0101200</name>
</gene>
<keyword evidence="4" id="KW-1185">Reference proteome</keyword>
<feature type="region of interest" description="Disordered" evidence="1">
    <location>
        <begin position="1"/>
        <end position="27"/>
    </location>
</feature>
<keyword evidence="2" id="KW-1133">Transmembrane helix</keyword>
<protein>
    <submittedName>
        <fullName evidence="3">Uncharacterized protein</fullName>
    </submittedName>
</protein>
<sequence length="206" mass="22830">MAHSLTITPATTARPVAAKSKKTSPVPSLGFQRARACHGDSISFSDNKLVHRRWTIALGLAGALMGVNFGGWNANAAAKRPPPPPPREKKDPSISGWILEFLSNLPVALISTATGMSNLMRPKRSALTLVQRQTAASRSTRPSMRLQKWLSLFHRLDFLPRYLGFPWQSQELTQVNNRMLRDRKREVEASSLEAMLSSKMQAILMA</sequence>
<dbReference type="OrthoDB" id="785928at2759"/>
<dbReference type="EMBL" id="JADGMS010000013">
    <property type="protein sequence ID" value="KAF9670750.1"/>
    <property type="molecule type" value="Genomic_DNA"/>
</dbReference>
<feature type="compositionally biased region" description="Polar residues" evidence="1">
    <location>
        <begin position="1"/>
        <end position="11"/>
    </location>
</feature>
<evidence type="ECO:0000256" key="2">
    <source>
        <dbReference type="SAM" id="Phobius"/>
    </source>
</evidence>
<name>A0A835JPI3_9ROSI</name>
<evidence type="ECO:0000313" key="4">
    <source>
        <dbReference type="Proteomes" id="UP000657918"/>
    </source>
</evidence>
<proteinExistence type="predicted"/>
<feature type="transmembrane region" description="Helical" evidence="2">
    <location>
        <begin position="54"/>
        <end position="74"/>
    </location>
</feature>
<evidence type="ECO:0000313" key="3">
    <source>
        <dbReference type="EMBL" id="KAF9670750.1"/>
    </source>
</evidence>
<evidence type="ECO:0000256" key="1">
    <source>
        <dbReference type="SAM" id="MobiDB-lite"/>
    </source>
</evidence>
<comment type="caution">
    <text evidence="3">The sequence shown here is derived from an EMBL/GenBank/DDBJ whole genome shotgun (WGS) entry which is preliminary data.</text>
</comment>
<reference evidence="3 4" key="1">
    <citation type="submission" date="2020-10" db="EMBL/GenBank/DDBJ databases">
        <title>Plant Genome Project.</title>
        <authorList>
            <person name="Zhang R.-G."/>
        </authorList>
    </citation>
    <scope>NUCLEOTIDE SEQUENCE [LARGE SCALE GENOMIC DNA]</scope>
    <source>
        <strain evidence="3">FAFU-HL-1</strain>
        <tissue evidence="3">Leaf</tissue>
    </source>
</reference>
<keyword evidence="2" id="KW-0472">Membrane</keyword>
<dbReference type="Proteomes" id="UP000657918">
    <property type="component" value="Unassembled WGS sequence"/>
</dbReference>